<dbReference type="Proteomes" id="UP000178606">
    <property type="component" value="Unassembled WGS sequence"/>
</dbReference>
<accession>A0A1F6CA23</accession>
<dbReference type="GO" id="GO:0000271">
    <property type="term" value="P:polysaccharide biosynthetic process"/>
    <property type="evidence" value="ECO:0007669"/>
    <property type="project" value="TreeGrafter"/>
</dbReference>
<keyword evidence="2 3" id="KW-0663">Pyridoxal phosphate</keyword>
<keyword evidence="4" id="KW-0808">Transferase</keyword>
<dbReference type="CDD" id="cd00616">
    <property type="entry name" value="AHBA_syn"/>
    <property type="match status" value="1"/>
</dbReference>
<dbReference type="GO" id="GO:0030170">
    <property type="term" value="F:pyridoxal phosphate binding"/>
    <property type="evidence" value="ECO:0007669"/>
    <property type="project" value="TreeGrafter"/>
</dbReference>
<evidence type="ECO:0000256" key="1">
    <source>
        <dbReference type="PIRSR" id="PIRSR000390-1"/>
    </source>
</evidence>
<evidence type="ECO:0000313" key="4">
    <source>
        <dbReference type="EMBL" id="OGG45901.1"/>
    </source>
</evidence>
<organism evidence="4 5">
    <name type="scientific">Handelsmanbacteria sp. (strain RIFCSPLOWO2_12_FULL_64_10)</name>
    <dbReference type="NCBI Taxonomy" id="1817868"/>
    <lineage>
        <taxon>Bacteria</taxon>
        <taxon>Candidatus Handelsmaniibacteriota</taxon>
    </lineage>
</organism>
<dbReference type="Pfam" id="PF01041">
    <property type="entry name" value="DegT_DnrJ_EryC1"/>
    <property type="match status" value="1"/>
</dbReference>
<evidence type="ECO:0000256" key="3">
    <source>
        <dbReference type="RuleBase" id="RU004508"/>
    </source>
</evidence>
<dbReference type="GO" id="GO:0008483">
    <property type="term" value="F:transaminase activity"/>
    <property type="evidence" value="ECO:0007669"/>
    <property type="project" value="UniProtKB-KW"/>
</dbReference>
<dbReference type="Gene3D" id="3.90.1150.10">
    <property type="entry name" value="Aspartate Aminotransferase, domain 1"/>
    <property type="match status" value="1"/>
</dbReference>
<feature type="modified residue" description="N6-(pyridoxal phosphate)lysine" evidence="2">
    <location>
        <position position="194"/>
    </location>
</feature>
<dbReference type="PANTHER" id="PTHR30244:SF34">
    <property type="entry name" value="DTDP-4-AMINO-4,6-DIDEOXYGALACTOSE TRANSAMINASE"/>
    <property type="match status" value="1"/>
</dbReference>
<dbReference type="InterPro" id="IPR015421">
    <property type="entry name" value="PyrdxlP-dep_Trfase_major"/>
</dbReference>
<protein>
    <submittedName>
        <fullName evidence="4">Aminotransferase DegT</fullName>
    </submittedName>
</protein>
<reference evidence="4 5" key="1">
    <citation type="journal article" date="2016" name="Nat. Commun.">
        <title>Thousands of microbial genomes shed light on interconnected biogeochemical processes in an aquifer system.</title>
        <authorList>
            <person name="Anantharaman K."/>
            <person name="Brown C.T."/>
            <person name="Hug L.A."/>
            <person name="Sharon I."/>
            <person name="Castelle C.J."/>
            <person name="Probst A.J."/>
            <person name="Thomas B.C."/>
            <person name="Singh A."/>
            <person name="Wilkins M.J."/>
            <person name="Karaoz U."/>
            <person name="Brodie E.L."/>
            <person name="Williams K.H."/>
            <person name="Hubbard S.S."/>
            <person name="Banfield J.F."/>
        </authorList>
    </citation>
    <scope>NUCLEOTIDE SEQUENCE [LARGE SCALE GENOMIC DNA]</scope>
    <source>
        <strain evidence="5">RIFCSPLOWO2_12_FULL_64_10</strain>
    </source>
</reference>
<sequence length="408" mass="44300">MGALAVTGGEKTRTRPFPAWPMFGEREEKALIGVLRSGQWGMGKQIDAFEKAFGAYQDAEHCIAVTTGTAALEVALKACGVKPGDEVIVPPYTFIATASAVVHVGGIPVFVDVEPDTFNLDPAKVEAAITKQTKAIIAVHIGGRPADLDGVVAVGRKHGLRVIEDACQSHGAIWKGQKVGGIADIGAFSFQSSKNLNAGEGGAVVTNDRELGERAWSYHNCGRVKTGAWYEHHVLGSNHRITEFQAALLLAQMENLEAQTQTRQANGDTLTKLLVEVDGIEVMRQDERVTRNAYHLYVFRYKPEAFGGLPKKKFLEALSAEGIPCSSGYVPLYRERAFTASRDDIPFDSAFYGGKVDYAKVSCPVTERVCADEAVWLTQRMLLGSKEDMEDVARAVRKVRVNCGELKG</sequence>
<evidence type="ECO:0000313" key="5">
    <source>
        <dbReference type="Proteomes" id="UP000178606"/>
    </source>
</evidence>
<feature type="active site" description="Proton acceptor" evidence="1">
    <location>
        <position position="194"/>
    </location>
</feature>
<dbReference type="SUPFAM" id="SSF53383">
    <property type="entry name" value="PLP-dependent transferases"/>
    <property type="match status" value="1"/>
</dbReference>
<dbReference type="InterPro" id="IPR000653">
    <property type="entry name" value="DegT/StrS_aminotransferase"/>
</dbReference>
<dbReference type="AlphaFoldDB" id="A0A1F6CA23"/>
<keyword evidence="4" id="KW-0032">Aminotransferase</keyword>
<dbReference type="Gene3D" id="3.40.640.10">
    <property type="entry name" value="Type I PLP-dependent aspartate aminotransferase-like (Major domain)"/>
    <property type="match status" value="1"/>
</dbReference>
<name>A0A1F6CA23_HANXR</name>
<comment type="caution">
    <text evidence="4">The sequence shown here is derived from an EMBL/GenBank/DDBJ whole genome shotgun (WGS) entry which is preliminary data.</text>
</comment>
<gene>
    <name evidence="4" type="ORF">A3F84_17240</name>
</gene>
<dbReference type="InterPro" id="IPR015424">
    <property type="entry name" value="PyrdxlP-dep_Trfase"/>
</dbReference>
<dbReference type="PANTHER" id="PTHR30244">
    <property type="entry name" value="TRANSAMINASE"/>
    <property type="match status" value="1"/>
</dbReference>
<dbReference type="InterPro" id="IPR015422">
    <property type="entry name" value="PyrdxlP-dep_Trfase_small"/>
</dbReference>
<proteinExistence type="inferred from homology"/>
<comment type="similarity">
    <text evidence="3">Belongs to the DegT/DnrJ/EryC1 family.</text>
</comment>
<dbReference type="PIRSF" id="PIRSF000390">
    <property type="entry name" value="PLP_StrS"/>
    <property type="match status" value="1"/>
</dbReference>
<evidence type="ECO:0000256" key="2">
    <source>
        <dbReference type="PIRSR" id="PIRSR000390-2"/>
    </source>
</evidence>
<dbReference type="EMBL" id="MFKF01000360">
    <property type="protein sequence ID" value="OGG45901.1"/>
    <property type="molecule type" value="Genomic_DNA"/>
</dbReference>